<keyword evidence="4 6" id="KW-1133">Transmembrane helix</keyword>
<keyword evidence="3 6" id="KW-0812">Transmembrane</keyword>
<gene>
    <name evidence="8" type="ORF">METZ01_LOCUS146291</name>
</gene>
<evidence type="ECO:0000313" key="8">
    <source>
        <dbReference type="EMBL" id="SVA93437.1"/>
    </source>
</evidence>
<dbReference type="InterPro" id="IPR050445">
    <property type="entry name" value="Bact_polysacc_biosynth/exp"/>
</dbReference>
<dbReference type="GO" id="GO:0005886">
    <property type="term" value="C:plasma membrane"/>
    <property type="evidence" value="ECO:0007669"/>
    <property type="project" value="UniProtKB-SubCell"/>
</dbReference>
<evidence type="ECO:0000256" key="4">
    <source>
        <dbReference type="ARBA" id="ARBA00022989"/>
    </source>
</evidence>
<evidence type="ECO:0000256" key="1">
    <source>
        <dbReference type="ARBA" id="ARBA00004651"/>
    </source>
</evidence>
<accession>A0A381ZX74</accession>
<comment type="subcellular location">
    <subcellularLocation>
        <location evidence="1">Cell membrane</location>
        <topology evidence="1">Multi-pass membrane protein</topology>
    </subcellularLocation>
</comment>
<evidence type="ECO:0000259" key="7">
    <source>
        <dbReference type="Pfam" id="PF02706"/>
    </source>
</evidence>
<feature type="transmembrane region" description="Helical" evidence="6">
    <location>
        <begin position="278"/>
        <end position="297"/>
    </location>
</feature>
<keyword evidence="2" id="KW-1003">Cell membrane</keyword>
<dbReference type="PANTHER" id="PTHR32309">
    <property type="entry name" value="TYROSINE-PROTEIN KINASE"/>
    <property type="match status" value="1"/>
</dbReference>
<dbReference type="AlphaFoldDB" id="A0A381ZX74"/>
<dbReference type="InterPro" id="IPR003856">
    <property type="entry name" value="LPS_length_determ_N"/>
</dbReference>
<evidence type="ECO:0000256" key="3">
    <source>
        <dbReference type="ARBA" id="ARBA00022692"/>
    </source>
</evidence>
<protein>
    <recommendedName>
        <fullName evidence="7">Polysaccharide chain length determinant N-terminal domain-containing protein</fullName>
    </recommendedName>
</protein>
<evidence type="ECO:0000256" key="2">
    <source>
        <dbReference type="ARBA" id="ARBA00022475"/>
    </source>
</evidence>
<evidence type="ECO:0000256" key="5">
    <source>
        <dbReference type="ARBA" id="ARBA00023136"/>
    </source>
</evidence>
<evidence type="ECO:0000256" key="6">
    <source>
        <dbReference type="SAM" id="Phobius"/>
    </source>
</evidence>
<sequence>MQENEPYFDDEIDLRELFNVLWTAKKLIIQITAIFAIGSVVYSLSLNNHYKSESLFLARSASENQGLSQYSSLAAMAGISLPSSREDKAAQMIELIKSRKFVKHLMTFENILPSMMAAKTYNSASQELLFNQKLYDTETKTWKGKPKKNGPIIPSYLEAHEVYTDNMLSISQDNKTGFISINIEHISPLFAKELLELIIRESNELLRKKDMEESKQGLEYLTSELSKTPFVEIKESINALIEVQLETQMLAQINQDYILIEIEPPFIPEQKSKPGRTLICVLGTMLGGMLSVLIVLIRHYSFAEEDQAVE</sequence>
<keyword evidence="5 6" id="KW-0472">Membrane</keyword>
<dbReference type="PANTHER" id="PTHR32309:SF13">
    <property type="entry name" value="FERRIC ENTEROBACTIN TRANSPORT PROTEIN FEPE"/>
    <property type="match status" value="1"/>
</dbReference>
<proteinExistence type="predicted"/>
<reference evidence="8" key="1">
    <citation type="submission" date="2018-05" db="EMBL/GenBank/DDBJ databases">
        <authorList>
            <person name="Lanie J.A."/>
            <person name="Ng W.-L."/>
            <person name="Kazmierczak K.M."/>
            <person name="Andrzejewski T.M."/>
            <person name="Davidsen T.M."/>
            <person name="Wayne K.J."/>
            <person name="Tettelin H."/>
            <person name="Glass J.I."/>
            <person name="Rusch D."/>
            <person name="Podicherti R."/>
            <person name="Tsui H.-C.T."/>
            <person name="Winkler M.E."/>
        </authorList>
    </citation>
    <scope>NUCLEOTIDE SEQUENCE</scope>
</reference>
<dbReference type="GO" id="GO:0004713">
    <property type="term" value="F:protein tyrosine kinase activity"/>
    <property type="evidence" value="ECO:0007669"/>
    <property type="project" value="TreeGrafter"/>
</dbReference>
<organism evidence="8">
    <name type="scientific">marine metagenome</name>
    <dbReference type="NCBI Taxonomy" id="408172"/>
    <lineage>
        <taxon>unclassified sequences</taxon>
        <taxon>metagenomes</taxon>
        <taxon>ecological metagenomes</taxon>
    </lineage>
</organism>
<dbReference type="EMBL" id="UINC01022888">
    <property type="protein sequence ID" value="SVA93437.1"/>
    <property type="molecule type" value="Genomic_DNA"/>
</dbReference>
<name>A0A381ZX74_9ZZZZ</name>
<dbReference type="Pfam" id="PF02706">
    <property type="entry name" value="Wzz"/>
    <property type="match status" value="1"/>
</dbReference>
<feature type="domain" description="Polysaccharide chain length determinant N-terminal" evidence="7">
    <location>
        <begin position="10"/>
        <end position="105"/>
    </location>
</feature>
<feature type="transmembrane region" description="Helical" evidence="6">
    <location>
        <begin position="27"/>
        <end position="46"/>
    </location>
</feature>